<dbReference type="STRING" id="3880.I3SX53"/>
<dbReference type="KEGG" id="mtr:25498953"/>
<evidence type="ECO:0000313" key="11">
    <source>
        <dbReference type="Proteomes" id="UP000265566"/>
    </source>
</evidence>
<dbReference type="Proteomes" id="UP000265566">
    <property type="component" value="Chromosome 7"/>
</dbReference>
<dbReference type="HOGENOM" id="CLU_035664_11_4_1"/>
<evidence type="ECO:0000256" key="3">
    <source>
        <dbReference type="ARBA" id="ARBA00023163"/>
    </source>
</evidence>
<dbReference type="OrthoDB" id="1429682at2759"/>
<dbReference type="InterPro" id="IPR003441">
    <property type="entry name" value="NAC-dom"/>
</dbReference>
<dbReference type="Gene3D" id="2.170.150.80">
    <property type="entry name" value="NAC domain"/>
    <property type="match status" value="1"/>
</dbReference>
<keyword evidence="2" id="KW-0238">DNA-binding</keyword>
<dbReference type="PANTHER" id="PTHR31719">
    <property type="entry name" value="NAC TRANSCRIPTION FACTOR 56"/>
    <property type="match status" value="1"/>
</dbReference>
<dbReference type="InterPro" id="IPR036093">
    <property type="entry name" value="NAC_dom_sf"/>
</dbReference>
<evidence type="ECO:0000256" key="4">
    <source>
        <dbReference type="ARBA" id="ARBA00023242"/>
    </source>
</evidence>
<evidence type="ECO:0000256" key="1">
    <source>
        <dbReference type="ARBA" id="ARBA00023015"/>
    </source>
</evidence>
<dbReference type="GO" id="GO:0006355">
    <property type="term" value="P:regulation of DNA-templated transcription"/>
    <property type="evidence" value="ECO:0007669"/>
    <property type="project" value="InterPro"/>
</dbReference>
<dbReference type="GO" id="GO:0003677">
    <property type="term" value="F:DNA binding"/>
    <property type="evidence" value="ECO:0007669"/>
    <property type="project" value="UniProtKB-KW"/>
</dbReference>
<name>I3SX53_MEDTR</name>
<reference evidence="8" key="6">
    <citation type="journal article" date="2018" name="Nat. Plants">
        <title>Whole-genome landscape of Medicago truncatula symbiotic genes.</title>
        <authorList>
            <person name="Pecrix Y."/>
            <person name="Gamas P."/>
            <person name="Carrere S."/>
        </authorList>
    </citation>
    <scope>NUCLEOTIDE SEQUENCE</scope>
    <source>
        <tissue evidence="8">Leaves</tissue>
    </source>
</reference>
<dbReference type="EMBL" id="PSQE01000007">
    <property type="protein sequence ID" value="RHN47317.1"/>
    <property type="molecule type" value="Genomic_DNA"/>
</dbReference>
<dbReference type="EnsemblPlants" id="KEH23481">
    <property type="protein sequence ID" value="KEH23481"/>
    <property type="gene ID" value="MTR_7g083330"/>
</dbReference>
<dbReference type="PROSITE" id="PS51005">
    <property type="entry name" value="NAC"/>
    <property type="match status" value="1"/>
</dbReference>
<dbReference type="AlphaFoldDB" id="I3SX53"/>
<dbReference type="Pfam" id="PF02365">
    <property type="entry name" value="NAM"/>
    <property type="match status" value="1"/>
</dbReference>
<dbReference type="Gramene" id="rna41900">
    <property type="protein sequence ID" value="RHN47317.1"/>
    <property type="gene ID" value="gene41900"/>
</dbReference>
<evidence type="ECO:0000256" key="2">
    <source>
        <dbReference type="ARBA" id="ARBA00023125"/>
    </source>
</evidence>
<reference evidence="11" key="5">
    <citation type="journal article" date="2018" name="Nat. Plants">
        <title>Whole-genome landscape of Medicago truncatula symbiotic genes.</title>
        <authorList>
            <person name="Pecrix Y."/>
            <person name="Staton S.E."/>
            <person name="Sallet E."/>
            <person name="Lelandais-Briere C."/>
            <person name="Moreau S."/>
            <person name="Carrere S."/>
            <person name="Blein T."/>
            <person name="Jardinaud M.F."/>
            <person name="Latrasse D."/>
            <person name="Zouine M."/>
            <person name="Zahm M."/>
            <person name="Kreplak J."/>
            <person name="Mayjonade B."/>
            <person name="Satge C."/>
            <person name="Perez M."/>
            <person name="Cauet S."/>
            <person name="Marande W."/>
            <person name="Chantry-Darmon C."/>
            <person name="Lopez-Roques C."/>
            <person name="Bouchez O."/>
            <person name="Berard A."/>
            <person name="Debelle F."/>
            <person name="Munos S."/>
            <person name="Bendahmane A."/>
            <person name="Berges H."/>
            <person name="Niebel A."/>
            <person name="Buitink J."/>
            <person name="Frugier F."/>
            <person name="Benhamed M."/>
            <person name="Crespi M."/>
            <person name="Gouzy J."/>
            <person name="Gamas P."/>
        </authorList>
    </citation>
    <scope>NUCLEOTIDE SEQUENCE [LARGE SCALE GENOMIC DNA]</scope>
    <source>
        <strain evidence="11">cv. Jemalong A17</strain>
    </source>
</reference>
<sequence>MAVDEKYSELVSEDGMKLPVGFRFDPTDHELVDYYLTRKVCNQPLPNLLLEFDVFQTEPWKLPRDNRTSSKHMRYYFFDIRNRRFENMDARRAGNGEWRIYERNEEFALSNNQLIGRKNTFVYRRIQGNQALMTQWRMHEFVIGTIFHQTKVYSAVGAYRIFKMKVAKAEKKAPPTVIDFTMEDASVSAPPPSP</sequence>
<keyword evidence="1" id="KW-0805">Transcription regulation</keyword>
<reference evidence="7 10" key="3">
    <citation type="journal article" date="2014" name="BMC Genomics">
        <title>An improved genome release (version Mt4.0) for the model legume Medicago truncatula.</title>
        <authorList>
            <person name="Tang H."/>
            <person name="Krishnakumar V."/>
            <person name="Bidwell S."/>
            <person name="Rosen B."/>
            <person name="Chan A."/>
            <person name="Zhou S."/>
            <person name="Gentzbittel L."/>
            <person name="Childs K.L."/>
            <person name="Yandell M."/>
            <person name="Gundlach H."/>
            <person name="Mayer K.F."/>
            <person name="Schwartz D.C."/>
            <person name="Town C.D."/>
        </authorList>
    </citation>
    <scope>GENOME REANNOTATION</scope>
    <source>
        <strain evidence="7">A17</strain>
        <strain evidence="9 10">cv. Jemalong A17</strain>
    </source>
</reference>
<dbReference type="Proteomes" id="UP000002051">
    <property type="component" value="Unassembled WGS sequence"/>
</dbReference>
<reference evidence="6" key="2">
    <citation type="submission" date="2012-05" db="EMBL/GenBank/DDBJ databases">
        <authorList>
            <person name="Krishnakumar V."/>
            <person name="Cheung F."/>
            <person name="Xiao Y."/>
            <person name="Chan A."/>
            <person name="Moskal W.A."/>
            <person name="Town C.D."/>
        </authorList>
    </citation>
    <scope>NUCLEOTIDE SEQUENCE</scope>
</reference>
<dbReference type="SUPFAM" id="SSF101941">
    <property type="entry name" value="NAC domain"/>
    <property type="match status" value="1"/>
</dbReference>
<protein>
    <submittedName>
        <fullName evidence="7">NAC transcription factor-like protein</fullName>
    </submittedName>
    <submittedName>
        <fullName evidence="8">Putative transcription factor NAM family</fullName>
    </submittedName>
</protein>
<evidence type="ECO:0000313" key="8">
    <source>
        <dbReference type="EMBL" id="RHN47317.1"/>
    </source>
</evidence>
<gene>
    <name evidence="9" type="primary">25498953</name>
    <name evidence="7" type="ordered locus">MTR_7g083330</name>
    <name evidence="8" type="ORF">MtrunA17_Chr7g0251651</name>
</gene>
<dbReference type="EMBL" id="BT145051">
    <property type="protein sequence ID" value="AFK44845.1"/>
    <property type="molecule type" value="mRNA"/>
</dbReference>
<keyword evidence="10" id="KW-1185">Reference proteome</keyword>
<dbReference type="PANTHER" id="PTHR31719:SF252">
    <property type="entry name" value="NAC DOMAIN-CONTAINING PROTEIN"/>
    <property type="match status" value="1"/>
</dbReference>
<dbReference type="EMBL" id="CM001223">
    <property type="protein sequence ID" value="KEH23481.1"/>
    <property type="molecule type" value="Genomic_DNA"/>
</dbReference>
<organism evidence="6">
    <name type="scientific">Medicago truncatula</name>
    <name type="common">Barrel medic</name>
    <name type="synonym">Medicago tribuloides</name>
    <dbReference type="NCBI Taxonomy" id="3880"/>
    <lineage>
        <taxon>Eukaryota</taxon>
        <taxon>Viridiplantae</taxon>
        <taxon>Streptophyta</taxon>
        <taxon>Embryophyta</taxon>
        <taxon>Tracheophyta</taxon>
        <taxon>Spermatophyta</taxon>
        <taxon>Magnoliopsida</taxon>
        <taxon>eudicotyledons</taxon>
        <taxon>Gunneridae</taxon>
        <taxon>Pentapetalae</taxon>
        <taxon>rosids</taxon>
        <taxon>fabids</taxon>
        <taxon>Fabales</taxon>
        <taxon>Fabaceae</taxon>
        <taxon>Papilionoideae</taxon>
        <taxon>50 kb inversion clade</taxon>
        <taxon>NPAAA clade</taxon>
        <taxon>Hologalegina</taxon>
        <taxon>IRL clade</taxon>
        <taxon>Trifolieae</taxon>
        <taxon>Medicago</taxon>
    </lineage>
</organism>
<feature type="domain" description="NAC" evidence="5">
    <location>
        <begin position="18"/>
        <end position="164"/>
    </location>
</feature>
<evidence type="ECO:0000313" key="10">
    <source>
        <dbReference type="Proteomes" id="UP000002051"/>
    </source>
</evidence>
<evidence type="ECO:0000259" key="5">
    <source>
        <dbReference type="PROSITE" id="PS51005"/>
    </source>
</evidence>
<evidence type="ECO:0000313" key="7">
    <source>
        <dbReference type="EMBL" id="KEH23481.1"/>
    </source>
</evidence>
<proteinExistence type="evidence at transcript level"/>
<evidence type="ECO:0000313" key="6">
    <source>
        <dbReference type="EMBL" id="AFK44845.1"/>
    </source>
</evidence>
<reference evidence="7 10" key="1">
    <citation type="journal article" date="2011" name="Nature">
        <title>The Medicago genome provides insight into the evolution of rhizobial symbioses.</title>
        <authorList>
            <person name="Young N.D."/>
            <person name="Debelle F."/>
            <person name="Oldroyd G.E."/>
            <person name="Geurts R."/>
            <person name="Cannon S.B."/>
            <person name="Udvardi M.K."/>
            <person name="Benedito V.A."/>
            <person name="Mayer K.F."/>
            <person name="Gouzy J."/>
            <person name="Schoof H."/>
            <person name="Van de Peer Y."/>
            <person name="Proost S."/>
            <person name="Cook D.R."/>
            <person name="Meyers B.C."/>
            <person name="Spannagl M."/>
            <person name="Cheung F."/>
            <person name="De Mita S."/>
            <person name="Krishnakumar V."/>
            <person name="Gundlach H."/>
            <person name="Zhou S."/>
            <person name="Mudge J."/>
            <person name="Bharti A.K."/>
            <person name="Murray J.D."/>
            <person name="Naoumkina M.A."/>
            <person name="Rosen B."/>
            <person name="Silverstein K.A."/>
            <person name="Tang H."/>
            <person name="Rombauts S."/>
            <person name="Zhao P.X."/>
            <person name="Zhou P."/>
            <person name="Barbe V."/>
            <person name="Bardou P."/>
            <person name="Bechner M."/>
            <person name="Bellec A."/>
            <person name="Berger A."/>
            <person name="Berges H."/>
            <person name="Bidwell S."/>
            <person name="Bisseling T."/>
            <person name="Choisne N."/>
            <person name="Couloux A."/>
            <person name="Denny R."/>
            <person name="Deshpande S."/>
            <person name="Dai X."/>
            <person name="Doyle J.J."/>
            <person name="Dudez A.M."/>
            <person name="Farmer A.D."/>
            <person name="Fouteau S."/>
            <person name="Franken C."/>
            <person name="Gibelin C."/>
            <person name="Gish J."/>
            <person name="Goldstein S."/>
            <person name="Gonzalez A.J."/>
            <person name="Green P.J."/>
            <person name="Hallab A."/>
            <person name="Hartog M."/>
            <person name="Hua A."/>
            <person name="Humphray S.J."/>
            <person name="Jeong D.H."/>
            <person name="Jing Y."/>
            <person name="Jocker A."/>
            <person name="Kenton S.M."/>
            <person name="Kim D.J."/>
            <person name="Klee K."/>
            <person name="Lai H."/>
            <person name="Lang C."/>
            <person name="Lin S."/>
            <person name="Macmil S.L."/>
            <person name="Magdelenat G."/>
            <person name="Matthews L."/>
            <person name="McCorrison J."/>
            <person name="Monaghan E.L."/>
            <person name="Mun J.H."/>
            <person name="Najar F.Z."/>
            <person name="Nicholson C."/>
            <person name="Noirot C."/>
            <person name="O'Bleness M."/>
            <person name="Paule C.R."/>
            <person name="Poulain J."/>
            <person name="Prion F."/>
            <person name="Qin B."/>
            <person name="Qu C."/>
            <person name="Retzel E.F."/>
            <person name="Riddle C."/>
            <person name="Sallet E."/>
            <person name="Samain S."/>
            <person name="Samson N."/>
            <person name="Sanders I."/>
            <person name="Saurat O."/>
            <person name="Scarpelli C."/>
            <person name="Schiex T."/>
            <person name="Segurens B."/>
            <person name="Severin A.J."/>
            <person name="Sherrier D.J."/>
            <person name="Shi R."/>
            <person name="Sims S."/>
            <person name="Singer S.R."/>
            <person name="Sinharoy S."/>
            <person name="Sterck L."/>
            <person name="Viollet A."/>
            <person name="Wang B.B."/>
            <person name="Wang K."/>
            <person name="Wang M."/>
            <person name="Wang X."/>
            <person name="Warfsmann J."/>
            <person name="Weissenbach J."/>
            <person name="White D.D."/>
            <person name="White J.D."/>
            <person name="Wiley G.B."/>
            <person name="Wincker P."/>
            <person name="Xing Y."/>
            <person name="Yang L."/>
            <person name="Yao Z."/>
            <person name="Ying F."/>
            <person name="Zhai J."/>
            <person name="Zhou L."/>
            <person name="Zuber A."/>
            <person name="Denarie J."/>
            <person name="Dixon R.A."/>
            <person name="May G.D."/>
            <person name="Schwartz D.C."/>
            <person name="Rogers J."/>
            <person name="Quetier F."/>
            <person name="Town C.D."/>
            <person name="Roe B.A."/>
        </authorList>
    </citation>
    <scope>NUCLEOTIDE SEQUENCE [LARGE SCALE GENOMIC DNA]</scope>
    <source>
        <strain evidence="7">A17</strain>
        <strain evidence="9 10">cv. Jemalong A17</strain>
    </source>
</reference>
<evidence type="ECO:0000313" key="9">
    <source>
        <dbReference type="EnsemblPlants" id="KEH23481"/>
    </source>
</evidence>
<keyword evidence="3" id="KW-0804">Transcription</keyword>
<reference evidence="9" key="4">
    <citation type="submission" date="2015-04" db="UniProtKB">
        <authorList>
            <consortium name="EnsemblPlants"/>
        </authorList>
    </citation>
    <scope>IDENTIFICATION</scope>
    <source>
        <strain evidence="9">cv. Jemalong A17</strain>
    </source>
</reference>
<keyword evidence="4" id="KW-0539">Nucleus</keyword>
<accession>I3SX53</accession>